<dbReference type="SUPFAM" id="SSF48008">
    <property type="entry name" value="GntR ligand-binding domain-like"/>
    <property type="match status" value="1"/>
</dbReference>
<dbReference type="GO" id="GO:0003677">
    <property type="term" value="F:DNA binding"/>
    <property type="evidence" value="ECO:0007669"/>
    <property type="project" value="UniProtKB-KW"/>
</dbReference>
<dbReference type="Gene3D" id="1.10.10.10">
    <property type="entry name" value="Winged helix-like DNA-binding domain superfamily/Winged helix DNA-binding domain"/>
    <property type="match status" value="1"/>
</dbReference>
<dbReference type="SMART" id="SM00895">
    <property type="entry name" value="FCD"/>
    <property type="match status" value="1"/>
</dbReference>
<name>A0A840WTY8_9ACTN</name>
<dbReference type="RefSeq" id="WP_184366787.1">
    <property type="nucleotide sequence ID" value="NZ_BAAAKM010000155.1"/>
</dbReference>
<dbReference type="PANTHER" id="PTHR43537:SF24">
    <property type="entry name" value="GLUCONATE OPERON TRANSCRIPTIONAL REPRESSOR"/>
    <property type="match status" value="1"/>
</dbReference>
<dbReference type="PROSITE" id="PS50949">
    <property type="entry name" value="HTH_GNTR"/>
    <property type="match status" value="1"/>
</dbReference>
<evidence type="ECO:0000256" key="3">
    <source>
        <dbReference type="ARBA" id="ARBA00023163"/>
    </source>
</evidence>
<keyword evidence="2 5" id="KW-0238">DNA-binding</keyword>
<dbReference type="Pfam" id="PF00392">
    <property type="entry name" value="GntR"/>
    <property type="match status" value="1"/>
</dbReference>
<evidence type="ECO:0000313" key="6">
    <source>
        <dbReference type="Proteomes" id="UP000579647"/>
    </source>
</evidence>
<keyword evidence="3" id="KW-0804">Transcription</keyword>
<sequence length="242" mass="26222">MVPTCDPAAEAVFRPVQAGNALEVTVERLMSAIRLGVVPAGARFPAERDLAARLGVSRITLREAIRLLQRQGYVESRRGRSGGTFVAELPPRPTPEEARRELSETGTALEDLLAFRRGLETGAVVRLAETGLTGAQGDLLDRRAGVASEAGAADYRRCDTVFHITLAQLTGSTRMAAALTDVRMRINQLMDVVPLSEAGLAASDGEHRRIVRAVRERDPEAARRALGEHLDGAERRLRELLG</sequence>
<dbReference type="InterPro" id="IPR036390">
    <property type="entry name" value="WH_DNA-bd_sf"/>
</dbReference>
<reference evidence="5 6" key="1">
    <citation type="submission" date="2020-08" db="EMBL/GenBank/DDBJ databases">
        <title>Sequencing the genomes of 1000 actinobacteria strains.</title>
        <authorList>
            <person name="Klenk H.-P."/>
        </authorList>
    </citation>
    <scope>NUCLEOTIDE SEQUENCE [LARGE SCALE GENOMIC DNA]</scope>
    <source>
        <strain evidence="5 6">DSM 44598</strain>
    </source>
</reference>
<proteinExistence type="predicted"/>
<dbReference type="InterPro" id="IPR036388">
    <property type="entry name" value="WH-like_DNA-bd_sf"/>
</dbReference>
<evidence type="ECO:0000256" key="1">
    <source>
        <dbReference type="ARBA" id="ARBA00023015"/>
    </source>
</evidence>
<gene>
    <name evidence="5" type="ORF">HNR07_004755</name>
</gene>
<dbReference type="Pfam" id="PF07729">
    <property type="entry name" value="FCD"/>
    <property type="match status" value="1"/>
</dbReference>
<dbReference type="SMART" id="SM00345">
    <property type="entry name" value="HTH_GNTR"/>
    <property type="match status" value="1"/>
</dbReference>
<organism evidence="5 6">
    <name type="scientific">Nocardiopsis metallicus</name>
    <dbReference type="NCBI Taxonomy" id="179819"/>
    <lineage>
        <taxon>Bacteria</taxon>
        <taxon>Bacillati</taxon>
        <taxon>Actinomycetota</taxon>
        <taxon>Actinomycetes</taxon>
        <taxon>Streptosporangiales</taxon>
        <taxon>Nocardiopsidaceae</taxon>
        <taxon>Nocardiopsis</taxon>
    </lineage>
</organism>
<feature type="domain" description="HTH gntR-type" evidence="4">
    <location>
        <begin position="19"/>
        <end position="89"/>
    </location>
</feature>
<dbReference type="PRINTS" id="PR00035">
    <property type="entry name" value="HTHGNTR"/>
</dbReference>
<dbReference type="PANTHER" id="PTHR43537">
    <property type="entry name" value="TRANSCRIPTIONAL REGULATOR, GNTR FAMILY"/>
    <property type="match status" value="1"/>
</dbReference>
<dbReference type="SUPFAM" id="SSF46785">
    <property type="entry name" value="Winged helix' DNA-binding domain"/>
    <property type="match status" value="1"/>
</dbReference>
<evidence type="ECO:0000259" key="4">
    <source>
        <dbReference type="PROSITE" id="PS50949"/>
    </source>
</evidence>
<comment type="caution">
    <text evidence="5">The sequence shown here is derived from an EMBL/GenBank/DDBJ whole genome shotgun (WGS) entry which is preliminary data.</text>
</comment>
<keyword evidence="6" id="KW-1185">Reference proteome</keyword>
<dbReference type="GO" id="GO:0003700">
    <property type="term" value="F:DNA-binding transcription factor activity"/>
    <property type="evidence" value="ECO:0007669"/>
    <property type="project" value="InterPro"/>
</dbReference>
<dbReference type="InterPro" id="IPR008920">
    <property type="entry name" value="TF_FadR/GntR_C"/>
</dbReference>
<dbReference type="InterPro" id="IPR000524">
    <property type="entry name" value="Tscrpt_reg_HTH_GntR"/>
</dbReference>
<accession>A0A840WTY8</accession>
<protein>
    <submittedName>
        <fullName evidence="5">DNA-binding FadR family transcriptional regulator</fullName>
    </submittedName>
</protein>
<dbReference type="CDD" id="cd07377">
    <property type="entry name" value="WHTH_GntR"/>
    <property type="match status" value="1"/>
</dbReference>
<dbReference type="Proteomes" id="UP000579647">
    <property type="component" value="Unassembled WGS sequence"/>
</dbReference>
<dbReference type="AlphaFoldDB" id="A0A840WTY8"/>
<evidence type="ECO:0000256" key="2">
    <source>
        <dbReference type="ARBA" id="ARBA00023125"/>
    </source>
</evidence>
<dbReference type="InterPro" id="IPR011711">
    <property type="entry name" value="GntR_C"/>
</dbReference>
<dbReference type="Gene3D" id="1.20.120.530">
    <property type="entry name" value="GntR ligand-binding domain-like"/>
    <property type="match status" value="1"/>
</dbReference>
<evidence type="ECO:0000313" key="5">
    <source>
        <dbReference type="EMBL" id="MBB5493618.1"/>
    </source>
</evidence>
<keyword evidence="1" id="KW-0805">Transcription regulation</keyword>
<dbReference type="EMBL" id="JACHDO010000001">
    <property type="protein sequence ID" value="MBB5493618.1"/>
    <property type="molecule type" value="Genomic_DNA"/>
</dbReference>